<name>V5INQ6_NEUCR</name>
<sequence>MALPTECGKMAMMPSGFQALKNPSSPSLSLTRSVVLSHSNQSTARYEASLLTCPLTDAARQPFDDGTGKNPTSLNMSARRYTIDELKGLHQPNMPALAGPLPLAPWILVAQRPSHPPKRPNHRLTICPKVDPKTDSFETFDNFDFEMDAGLSSLSIAILPRWPPRPIHECHVTKFALLSLRLFIQPVPAREPPILSRGPQFIFSERVSTFSTCEMKRDCELDV</sequence>
<evidence type="ECO:0000313" key="2">
    <source>
        <dbReference type="Proteomes" id="UP000001805"/>
    </source>
</evidence>
<dbReference type="KEGG" id="ncr:NCU08497"/>
<dbReference type="RefSeq" id="XP_011393616.1">
    <property type="nucleotide sequence ID" value="XM_011395314.1"/>
</dbReference>
<keyword evidence="2" id="KW-1185">Reference proteome</keyword>
<dbReference type="EMBL" id="CM002237">
    <property type="protein sequence ID" value="ESA43692.1"/>
    <property type="molecule type" value="Genomic_DNA"/>
</dbReference>
<dbReference type="InParanoid" id="V5INQ6"/>
<evidence type="ECO:0000313" key="1">
    <source>
        <dbReference type="EMBL" id="ESA43692.1"/>
    </source>
</evidence>
<gene>
    <name evidence="1" type="ORF">NCU08497</name>
</gene>
<accession>V5INQ6</accession>
<organism evidence="1 2">
    <name type="scientific">Neurospora crassa (strain ATCC 24698 / 74-OR23-1A / CBS 708.71 / DSM 1257 / FGSC 987)</name>
    <dbReference type="NCBI Taxonomy" id="367110"/>
    <lineage>
        <taxon>Eukaryota</taxon>
        <taxon>Fungi</taxon>
        <taxon>Dikarya</taxon>
        <taxon>Ascomycota</taxon>
        <taxon>Pezizomycotina</taxon>
        <taxon>Sordariomycetes</taxon>
        <taxon>Sordariomycetidae</taxon>
        <taxon>Sordariales</taxon>
        <taxon>Sordariaceae</taxon>
        <taxon>Neurospora</taxon>
    </lineage>
</organism>
<protein>
    <submittedName>
        <fullName evidence="1">Uncharacterized protein</fullName>
    </submittedName>
</protein>
<dbReference type="VEuPathDB" id="FungiDB:NCU08497"/>
<dbReference type="AlphaFoldDB" id="V5INQ6"/>
<reference evidence="1 2" key="1">
    <citation type="journal article" date="2003" name="Nature">
        <title>The genome sequence of the filamentous fungus Neurospora crassa.</title>
        <authorList>
            <person name="Galagan J.E."/>
            <person name="Calvo S.E."/>
            <person name="Borkovich K.A."/>
            <person name="Selker E.U."/>
            <person name="Read N.D."/>
            <person name="Jaffe D."/>
            <person name="FitzHugh W."/>
            <person name="Ma L.J."/>
            <person name="Smirnov S."/>
            <person name="Purcell S."/>
            <person name="Rehman B."/>
            <person name="Elkins T."/>
            <person name="Engels R."/>
            <person name="Wang S."/>
            <person name="Nielsen C.B."/>
            <person name="Butler J."/>
            <person name="Endrizzi M."/>
            <person name="Qui D."/>
            <person name="Ianakiev P."/>
            <person name="Bell-Pedersen D."/>
            <person name="Nelson M.A."/>
            <person name="Werner-Washburne M."/>
            <person name="Selitrennikoff C.P."/>
            <person name="Kinsey J.A."/>
            <person name="Braun E.L."/>
            <person name="Zelter A."/>
            <person name="Schulte U."/>
            <person name="Kothe G.O."/>
            <person name="Jedd G."/>
            <person name="Mewes W."/>
            <person name="Staben C."/>
            <person name="Marcotte E."/>
            <person name="Greenberg D."/>
            <person name="Roy A."/>
            <person name="Foley K."/>
            <person name="Naylor J."/>
            <person name="Stange-Thomann N."/>
            <person name="Barrett R."/>
            <person name="Gnerre S."/>
            <person name="Kamal M."/>
            <person name="Kamvysselis M."/>
            <person name="Mauceli E."/>
            <person name="Bielke C."/>
            <person name="Rudd S."/>
            <person name="Frishman D."/>
            <person name="Krystofova S."/>
            <person name="Rasmussen C."/>
            <person name="Metzenberg R.L."/>
            <person name="Perkins D.D."/>
            <person name="Kroken S."/>
            <person name="Cogoni C."/>
            <person name="Macino G."/>
            <person name="Catcheside D."/>
            <person name="Li W."/>
            <person name="Pratt R.J."/>
            <person name="Osmani S.A."/>
            <person name="DeSouza C.P."/>
            <person name="Glass L."/>
            <person name="Orbach M.J."/>
            <person name="Berglund J.A."/>
            <person name="Voelker R."/>
            <person name="Yarden O."/>
            <person name="Plamann M."/>
            <person name="Seiler S."/>
            <person name="Dunlap J."/>
            <person name="Radford A."/>
            <person name="Aramayo R."/>
            <person name="Natvig D.O."/>
            <person name="Alex L.A."/>
            <person name="Mannhaupt G."/>
            <person name="Ebbole D.J."/>
            <person name="Freitag M."/>
            <person name="Paulsen I."/>
            <person name="Sachs M.S."/>
            <person name="Lander E.S."/>
            <person name="Nusbaum C."/>
            <person name="Birren B."/>
        </authorList>
    </citation>
    <scope>NUCLEOTIDE SEQUENCE [LARGE SCALE GENOMIC DNA]</scope>
    <source>
        <strain evidence="2">ATCC 24698 / 74-OR23-1A / CBS 708.71 / DSM 1257 / FGSC 987</strain>
    </source>
</reference>
<proteinExistence type="predicted"/>
<dbReference type="Proteomes" id="UP000001805">
    <property type="component" value="Chromosome 6, Linkage Group II"/>
</dbReference>
<dbReference type="OrthoDB" id="10645564at2759"/>
<dbReference type="GeneID" id="23568488"/>